<dbReference type="PANTHER" id="PTHR13060:SF0">
    <property type="entry name" value="PROTEIN ECDYSONELESS HOMOLOG"/>
    <property type="match status" value="1"/>
</dbReference>
<feature type="compositionally biased region" description="Low complexity" evidence="1">
    <location>
        <begin position="218"/>
        <end position="228"/>
    </location>
</feature>
<keyword evidence="3" id="KW-1185">Reference proteome</keyword>
<dbReference type="EMBL" id="JASFZW010000008">
    <property type="protein sequence ID" value="KAK2076777.1"/>
    <property type="molecule type" value="Genomic_DNA"/>
</dbReference>
<accession>A0AAD9IIC5</accession>
<feature type="region of interest" description="Disordered" evidence="1">
    <location>
        <begin position="256"/>
        <end position="281"/>
    </location>
</feature>
<dbReference type="GO" id="GO:0005634">
    <property type="term" value="C:nucleus"/>
    <property type="evidence" value="ECO:0007669"/>
    <property type="project" value="TreeGrafter"/>
</dbReference>
<sequence length="410" mass="42772">MAAAGPGGRSWALDPVATIASRGMRAAIAERLESLSVGQTHVAHALLPARAAALLLRSPQLLPAIVEAFYYRDLSDAKAAARPRFVHPENLCRIALRFSRCLYAQTALQDFPGLVGFQVPLPSDPQAKTSAPPLDDASCEAYAALTQALRDPSELAATIYLSKETEALSRGAACSPDAAQMEAEGSLDWLSEGQELLERELQKRQAESAGSGAEKQDAAAANATAGKATAEEEYDPVALAARMRAFVEAGASLEGAEVPRFDEGGASSGEEDEDLPPGFSVSGLMHELRAALGVAGGEEEDSDAASEGSSFYGGDSESEGEGFAEAYAGALRSQIREAETIRPGRDGDGAQARRRDALLEDLEPPDVDVNLVQSLLASVGMQGGEAGPASNLAALLGVQLPDTRGLDKQP</sequence>
<evidence type="ECO:0000256" key="1">
    <source>
        <dbReference type="SAM" id="MobiDB-lite"/>
    </source>
</evidence>
<organism evidence="2 3">
    <name type="scientific">Prototheca wickerhamii</name>
    <dbReference type="NCBI Taxonomy" id="3111"/>
    <lineage>
        <taxon>Eukaryota</taxon>
        <taxon>Viridiplantae</taxon>
        <taxon>Chlorophyta</taxon>
        <taxon>core chlorophytes</taxon>
        <taxon>Trebouxiophyceae</taxon>
        <taxon>Chlorellales</taxon>
        <taxon>Chlorellaceae</taxon>
        <taxon>Prototheca</taxon>
    </lineage>
</organism>
<dbReference type="Proteomes" id="UP001255856">
    <property type="component" value="Unassembled WGS sequence"/>
</dbReference>
<dbReference type="AlphaFoldDB" id="A0AAD9IIC5"/>
<comment type="caution">
    <text evidence="2">The sequence shown here is derived from an EMBL/GenBank/DDBJ whole genome shotgun (WGS) entry which is preliminary data.</text>
</comment>
<gene>
    <name evidence="2" type="ORF">QBZ16_005003</name>
</gene>
<name>A0AAD9IIC5_PROWI</name>
<evidence type="ECO:0000313" key="3">
    <source>
        <dbReference type="Proteomes" id="UP001255856"/>
    </source>
</evidence>
<proteinExistence type="predicted"/>
<dbReference type="PANTHER" id="PTHR13060">
    <property type="entry name" value="SGT1 PROTEIN HSGT1 SUPPRESSOR OF GCR2"/>
    <property type="match status" value="1"/>
</dbReference>
<feature type="region of interest" description="Disordered" evidence="1">
    <location>
        <begin position="200"/>
        <end position="231"/>
    </location>
</feature>
<dbReference type="InterPro" id="IPR010770">
    <property type="entry name" value="Ecd"/>
</dbReference>
<dbReference type="Pfam" id="PF07093">
    <property type="entry name" value="SGT1"/>
    <property type="match status" value="2"/>
</dbReference>
<protein>
    <submittedName>
        <fullName evidence="2">Uncharacterized protein</fullName>
    </submittedName>
</protein>
<evidence type="ECO:0000313" key="2">
    <source>
        <dbReference type="EMBL" id="KAK2076777.1"/>
    </source>
</evidence>
<feature type="region of interest" description="Disordered" evidence="1">
    <location>
        <begin position="294"/>
        <end position="320"/>
    </location>
</feature>
<reference evidence="2" key="1">
    <citation type="submission" date="2021-01" db="EMBL/GenBank/DDBJ databases">
        <authorList>
            <person name="Eckstrom K.M.E."/>
        </authorList>
    </citation>
    <scope>NUCLEOTIDE SEQUENCE</scope>
    <source>
        <strain evidence="2">UVCC 0001</strain>
    </source>
</reference>
<feature type="compositionally biased region" description="Low complexity" evidence="1">
    <location>
        <begin position="305"/>
        <end position="315"/>
    </location>
</feature>